<keyword evidence="2" id="KW-0813">Transport</keyword>
<proteinExistence type="inferred from homology"/>
<feature type="transmembrane region" description="Helical" evidence="9">
    <location>
        <begin position="20"/>
        <end position="41"/>
    </location>
</feature>
<dbReference type="InterPro" id="IPR037185">
    <property type="entry name" value="EmrE-like"/>
</dbReference>
<dbReference type="GO" id="GO:0015297">
    <property type="term" value="F:antiporter activity"/>
    <property type="evidence" value="ECO:0007669"/>
    <property type="project" value="TreeGrafter"/>
</dbReference>
<feature type="transmembrane region" description="Helical" evidence="9">
    <location>
        <begin position="48"/>
        <end position="69"/>
    </location>
</feature>
<dbReference type="Gene3D" id="1.10.3730.20">
    <property type="match status" value="1"/>
</dbReference>
<keyword evidence="11" id="KW-1185">Reference proteome</keyword>
<dbReference type="InterPro" id="IPR000390">
    <property type="entry name" value="Small_drug/metabolite_transptr"/>
</dbReference>
<evidence type="ECO:0000256" key="5">
    <source>
        <dbReference type="ARBA" id="ARBA00022989"/>
    </source>
</evidence>
<evidence type="ECO:0000256" key="9">
    <source>
        <dbReference type="SAM" id="Phobius"/>
    </source>
</evidence>
<keyword evidence="5 9" id="KW-1133">Transmembrane helix</keyword>
<organism evidence="10 11">
    <name type="scientific">Falsigemmobacter faecalis</name>
    <dbReference type="NCBI Taxonomy" id="2488730"/>
    <lineage>
        <taxon>Bacteria</taxon>
        <taxon>Pseudomonadati</taxon>
        <taxon>Pseudomonadota</taxon>
        <taxon>Alphaproteobacteria</taxon>
        <taxon>Rhodobacterales</taxon>
        <taxon>Paracoccaceae</taxon>
        <taxon>Falsigemmobacter</taxon>
    </lineage>
</organism>
<dbReference type="Proteomes" id="UP000282125">
    <property type="component" value="Unassembled WGS sequence"/>
</dbReference>
<name>A0A3P3DPX6_9RHOB</name>
<evidence type="ECO:0000313" key="10">
    <source>
        <dbReference type="EMBL" id="RRH76313.1"/>
    </source>
</evidence>
<dbReference type="GO" id="GO:0005886">
    <property type="term" value="C:plasma membrane"/>
    <property type="evidence" value="ECO:0007669"/>
    <property type="project" value="UniProtKB-SubCell"/>
</dbReference>
<comment type="caution">
    <text evidence="10">The sequence shown here is derived from an EMBL/GenBank/DDBJ whole genome shotgun (WGS) entry which is preliminary data.</text>
</comment>
<comment type="subcellular location">
    <subcellularLocation>
        <location evidence="1 8">Cell membrane</location>
        <topology evidence="1 8">Multi-pass membrane protein</topology>
    </subcellularLocation>
</comment>
<evidence type="ECO:0000256" key="7">
    <source>
        <dbReference type="ARBA" id="ARBA00038032"/>
    </source>
</evidence>
<evidence type="ECO:0000256" key="2">
    <source>
        <dbReference type="ARBA" id="ARBA00022448"/>
    </source>
</evidence>
<sequence length="101" mass="10659">MTFEVAGSSALLKSAQFTRLWPTVIMLICYGCAFCGLSLALRHIPLGVAYAIWSGVGIVLTALIAWTVFGQKLDAPALIGIGFILTGVLIMNVFSNTSAHG</sequence>
<keyword evidence="3" id="KW-1003">Cell membrane</keyword>
<dbReference type="GO" id="GO:1990961">
    <property type="term" value="P:xenobiotic detoxification by transmembrane export across the plasma membrane"/>
    <property type="evidence" value="ECO:0007669"/>
    <property type="project" value="UniProtKB-ARBA"/>
</dbReference>
<evidence type="ECO:0000256" key="6">
    <source>
        <dbReference type="ARBA" id="ARBA00023136"/>
    </source>
</evidence>
<evidence type="ECO:0000256" key="8">
    <source>
        <dbReference type="RuleBase" id="RU003942"/>
    </source>
</evidence>
<dbReference type="GO" id="GO:0015199">
    <property type="term" value="F:amino-acid betaine transmembrane transporter activity"/>
    <property type="evidence" value="ECO:0007669"/>
    <property type="project" value="TreeGrafter"/>
</dbReference>
<gene>
    <name evidence="10" type="ORF">EG244_06025</name>
</gene>
<dbReference type="AlphaFoldDB" id="A0A3P3DPX6"/>
<evidence type="ECO:0000256" key="3">
    <source>
        <dbReference type="ARBA" id="ARBA00022475"/>
    </source>
</evidence>
<dbReference type="GO" id="GO:0031460">
    <property type="term" value="P:glycine betaine transport"/>
    <property type="evidence" value="ECO:0007669"/>
    <property type="project" value="TreeGrafter"/>
</dbReference>
<accession>A0A3P3DPX6</accession>
<evidence type="ECO:0000256" key="1">
    <source>
        <dbReference type="ARBA" id="ARBA00004651"/>
    </source>
</evidence>
<dbReference type="GO" id="GO:0015220">
    <property type="term" value="F:choline transmembrane transporter activity"/>
    <property type="evidence" value="ECO:0007669"/>
    <property type="project" value="TreeGrafter"/>
</dbReference>
<protein>
    <submittedName>
        <fullName evidence="10">QacE family quaternary ammonium compound efflux SMR transporter</fullName>
    </submittedName>
</protein>
<evidence type="ECO:0000313" key="11">
    <source>
        <dbReference type="Proteomes" id="UP000282125"/>
    </source>
</evidence>
<keyword evidence="4 8" id="KW-0812">Transmembrane</keyword>
<feature type="transmembrane region" description="Helical" evidence="9">
    <location>
        <begin position="75"/>
        <end position="94"/>
    </location>
</feature>
<dbReference type="OrthoDB" id="9808638at2"/>
<reference evidence="10 11" key="1">
    <citation type="submission" date="2018-11" db="EMBL/GenBank/DDBJ databases">
        <title>Gemmobacter sp. nov., YIM 102744-1 draft genome.</title>
        <authorList>
            <person name="Li G."/>
            <person name="Jiang Y."/>
        </authorList>
    </citation>
    <scope>NUCLEOTIDE SEQUENCE [LARGE SCALE GENOMIC DNA]</scope>
    <source>
        <strain evidence="10 11">YIM 102744-1</strain>
    </source>
</reference>
<dbReference type="EMBL" id="RRAZ01000007">
    <property type="protein sequence ID" value="RRH76313.1"/>
    <property type="molecule type" value="Genomic_DNA"/>
</dbReference>
<dbReference type="PANTHER" id="PTHR30561">
    <property type="entry name" value="SMR FAMILY PROTON-DEPENDENT DRUG EFFLUX TRANSPORTER SUGE"/>
    <property type="match status" value="1"/>
</dbReference>
<dbReference type="SUPFAM" id="SSF103481">
    <property type="entry name" value="Multidrug resistance efflux transporter EmrE"/>
    <property type="match status" value="1"/>
</dbReference>
<dbReference type="PANTHER" id="PTHR30561:SF1">
    <property type="entry name" value="MULTIDRUG TRANSPORTER EMRE"/>
    <property type="match status" value="1"/>
</dbReference>
<keyword evidence="6 9" id="KW-0472">Membrane</keyword>
<comment type="similarity">
    <text evidence="7 8">Belongs to the drug/metabolite transporter (DMT) superfamily. Small multidrug resistance (SMR) (TC 2.A.7.1) family.</text>
</comment>
<dbReference type="Pfam" id="PF00893">
    <property type="entry name" value="Multi_Drug_Res"/>
    <property type="match status" value="1"/>
</dbReference>
<dbReference type="FunFam" id="1.10.3730.20:FF:000001">
    <property type="entry name" value="Quaternary ammonium compound resistance transporter SugE"/>
    <property type="match status" value="1"/>
</dbReference>
<dbReference type="InterPro" id="IPR045324">
    <property type="entry name" value="Small_multidrug_res"/>
</dbReference>
<evidence type="ECO:0000256" key="4">
    <source>
        <dbReference type="ARBA" id="ARBA00022692"/>
    </source>
</evidence>